<organism evidence="1">
    <name type="scientific">bioreactor metagenome</name>
    <dbReference type="NCBI Taxonomy" id="1076179"/>
    <lineage>
        <taxon>unclassified sequences</taxon>
        <taxon>metagenomes</taxon>
        <taxon>ecological metagenomes</taxon>
    </lineage>
</organism>
<name>A0A645FE72_9ZZZZ</name>
<protein>
    <submittedName>
        <fullName evidence="1">Uncharacterized protein</fullName>
    </submittedName>
</protein>
<accession>A0A645FE72</accession>
<reference evidence="1" key="1">
    <citation type="submission" date="2019-08" db="EMBL/GenBank/DDBJ databases">
        <authorList>
            <person name="Kucharzyk K."/>
            <person name="Murdoch R.W."/>
            <person name="Higgins S."/>
            <person name="Loffler F."/>
        </authorList>
    </citation>
    <scope>NUCLEOTIDE SEQUENCE</scope>
</reference>
<proteinExistence type="predicted"/>
<dbReference type="AlphaFoldDB" id="A0A645FE72"/>
<comment type="caution">
    <text evidence="1">The sequence shown here is derived from an EMBL/GenBank/DDBJ whole genome shotgun (WGS) entry which is preliminary data.</text>
</comment>
<gene>
    <name evidence="1" type="ORF">SDC9_160000</name>
</gene>
<evidence type="ECO:0000313" key="1">
    <source>
        <dbReference type="EMBL" id="MPN12681.1"/>
    </source>
</evidence>
<dbReference type="EMBL" id="VSSQ01059079">
    <property type="protein sequence ID" value="MPN12681.1"/>
    <property type="molecule type" value="Genomic_DNA"/>
</dbReference>
<sequence length="153" mass="17061">MAVNQSGIPHHHSGGLMYAYPEGYELLQVRVVVPFDDIYPIIPFHEFSEEGGDLQIFLSGSSGHGVLHIPQDHKPAALLRTGHQGRDHIPGPGDYVEALPLELRLHAYMQVGYDHRVAYKERRQVRQGLGTHLFRHLLRTLGMLSTTSGAVIP</sequence>